<dbReference type="CDD" id="cd06588">
    <property type="entry name" value="PhnB_like"/>
    <property type="match status" value="1"/>
</dbReference>
<dbReference type="Proteomes" id="UP000386847">
    <property type="component" value="Chromosome"/>
</dbReference>
<dbReference type="SUPFAM" id="SSF54593">
    <property type="entry name" value="Glyoxalase/Bleomycin resistance protein/Dihydroxybiphenyl dioxygenase"/>
    <property type="match status" value="1"/>
</dbReference>
<evidence type="ECO:0000313" key="2">
    <source>
        <dbReference type="EMBL" id="QGF23019.1"/>
    </source>
</evidence>
<dbReference type="Gene3D" id="3.10.180.10">
    <property type="entry name" value="2,3-Dihydroxybiphenyl 1,2-Dioxygenase, domain 1"/>
    <property type="match status" value="1"/>
</dbReference>
<dbReference type="InterPro" id="IPR028973">
    <property type="entry name" value="PhnB-like"/>
</dbReference>
<dbReference type="KEGG" id="rain:Rai3103_04335"/>
<dbReference type="PANTHER" id="PTHR33990">
    <property type="entry name" value="PROTEIN YJDN-RELATED"/>
    <property type="match status" value="1"/>
</dbReference>
<dbReference type="AlphaFoldDB" id="A0A5Q2F865"/>
<dbReference type="RefSeq" id="WP_153571546.1">
    <property type="nucleotide sequence ID" value="NZ_CP045725.1"/>
</dbReference>
<dbReference type="Pfam" id="PF00903">
    <property type="entry name" value="Glyoxalase"/>
    <property type="match status" value="1"/>
</dbReference>
<evidence type="ECO:0000313" key="3">
    <source>
        <dbReference type="Proteomes" id="UP000386847"/>
    </source>
</evidence>
<reference evidence="2 3" key="1">
    <citation type="submission" date="2019-10" db="EMBL/GenBank/DDBJ databases">
        <title>Genomic analysis of Raineyella sp. CBA3103.</title>
        <authorList>
            <person name="Roh S.W."/>
        </authorList>
    </citation>
    <scope>NUCLEOTIDE SEQUENCE [LARGE SCALE GENOMIC DNA]</scope>
    <source>
        <strain evidence="2 3">CBA3103</strain>
    </source>
</reference>
<dbReference type="InterPro" id="IPR029068">
    <property type="entry name" value="Glyas_Bleomycin-R_OHBP_Dase"/>
</dbReference>
<organism evidence="2 3">
    <name type="scientific">Raineyella fluvialis</name>
    <dbReference type="NCBI Taxonomy" id="2662261"/>
    <lineage>
        <taxon>Bacteria</taxon>
        <taxon>Bacillati</taxon>
        <taxon>Actinomycetota</taxon>
        <taxon>Actinomycetes</taxon>
        <taxon>Propionibacteriales</taxon>
        <taxon>Propionibacteriaceae</taxon>
        <taxon>Raineyella</taxon>
    </lineage>
</organism>
<name>A0A5Q2F865_9ACTN</name>
<gene>
    <name evidence="2" type="ORF">Rai3103_04335</name>
</gene>
<evidence type="ECO:0000259" key="1">
    <source>
        <dbReference type="Pfam" id="PF00903"/>
    </source>
</evidence>
<dbReference type="PANTHER" id="PTHR33990:SF1">
    <property type="entry name" value="PROTEIN YJDN"/>
    <property type="match status" value="1"/>
</dbReference>
<keyword evidence="3" id="KW-1185">Reference proteome</keyword>
<accession>A0A5Q2F865</accession>
<dbReference type="InterPro" id="IPR004360">
    <property type="entry name" value="Glyas_Fos-R_dOase_dom"/>
</dbReference>
<protein>
    <submittedName>
        <fullName evidence="2">VOC family protein</fullName>
    </submittedName>
</protein>
<feature type="domain" description="Glyoxalase/fosfomycin resistance/dioxygenase" evidence="1">
    <location>
        <begin position="12"/>
        <end position="134"/>
    </location>
</feature>
<proteinExistence type="predicted"/>
<sequence>MPLTSWPYLAFPGTAREAMTFYHEVFGGELTLTTYGQIPTEGMPFTPDPEAVAHAQLESADLRLAGGDDPSIEGASMESRVYSLLVGVDTVDDGRALIDRFVAGGGEIVMPFALAPWGDTYGQVKDRFGVIWSFVAPGERREESQLLG</sequence>
<dbReference type="EMBL" id="CP045725">
    <property type="protein sequence ID" value="QGF23019.1"/>
    <property type="molecule type" value="Genomic_DNA"/>
</dbReference>